<dbReference type="PANTHER" id="PTHR11364">
    <property type="entry name" value="THIOSULFATE SULFERTANSFERASE"/>
    <property type="match status" value="1"/>
</dbReference>
<dbReference type="CDD" id="cd01449">
    <property type="entry name" value="TST_Repeat_2"/>
    <property type="match status" value="1"/>
</dbReference>
<organism evidence="4 5">
    <name type="scientific">Paenibacillus oceani</name>
    <dbReference type="NCBI Taxonomy" id="2772510"/>
    <lineage>
        <taxon>Bacteria</taxon>
        <taxon>Bacillati</taxon>
        <taxon>Bacillota</taxon>
        <taxon>Bacilli</taxon>
        <taxon>Bacillales</taxon>
        <taxon>Paenibacillaceae</taxon>
        <taxon>Paenibacillus</taxon>
    </lineage>
</organism>
<dbReference type="InterPro" id="IPR001307">
    <property type="entry name" value="Thiosulphate_STrfase_CS"/>
</dbReference>
<dbReference type="EMBL" id="JACXJA010000001">
    <property type="protein sequence ID" value="MBD2860447.1"/>
    <property type="molecule type" value="Genomic_DNA"/>
</dbReference>
<sequence length="281" mass="30699">MRNVVDSGWLAERLNNPDVVVADCRFVLGQPDAGQTAYDQGHIPGAVYFHLDRDLSAPVGMHGGRHPLPDFGIFAKTAGQAGIDETKTVVVYDDQGGAMASRLWWMLRYAGHDNVYLLDGGYSSWQAAGYPTTTEQAQPKETAFTVNVRSEMLLSMEDVKSRIGKPGTTIIDSREPRRYLGLEEPIDRAAGHIPGAVNRFWKDALDETGRWKGQDGQAARFAGLNPDDEIVVYCGSGVTACPNVLALMEAGFRNVKLYGGSWSDWVSYAENPIATGDEEKA</sequence>
<proteinExistence type="predicted"/>
<dbReference type="FunFam" id="3.40.250.10:FF:000035">
    <property type="entry name" value="Thiosulfate sulfurtransferase"/>
    <property type="match status" value="1"/>
</dbReference>
<gene>
    <name evidence="4" type="ORF">IDH45_00415</name>
</gene>
<dbReference type="InterPro" id="IPR001763">
    <property type="entry name" value="Rhodanese-like_dom"/>
</dbReference>
<evidence type="ECO:0000256" key="1">
    <source>
        <dbReference type="ARBA" id="ARBA00022679"/>
    </source>
</evidence>
<dbReference type="Proteomes" id="UP000639396">
    <property type="component" value="Unassembled WGS sequence"/>
</dbReference>
<dbReference type="SMART" id="SM00450">
    <property type="entry name" value="RHOD"/>
    <property type="match status" value="2"/>
</dbReference>
<dbReference type="InterPro" id="IPR036873">
    <property type="entry name" value="Rhodanese-like_dom_sf"/>
</dbReference>
<accession>A0A927GXX7</accession>
<dbReference type="AlphaFoldDB" id="A0A927GXX7"/>
<dbReference type="InterPro" id="IPR045078">
    <property type="entry name" value="TST/MPST-like"/>
</dbReference>
<dbReference type="SUPFAM" id="SSF52821">
    <property type="entry name" value="Rhodanese/Cell cycle control phosphatase"/>
    <property type="match status" value="2"/>
</dbReference>
<evidence type="ECO:0000313" key="5">
    <source>
        <dbReference type="Proteomes" id="UP000639396"/>
    </source>
</evidence>
<evidence type="ECO:0000259" key="3">
    <source>
        <dbReference type="PROSITE" id="PS50206"/>
    </source>
</evidence>
<feature type="domain" description="Rhodanese" evidence="3">
    <location>
        <begin position="15"/>
        <end position="134"/>
    </location>
</feature>
<evidence type="ECO:0000256" key="2">
    <source>
        <dbReference type="ARBA" id="ARBA00022737"/>
    </source>
</evidence>
<dbReference type="CDD" id="cd01448">
    <property type="entry name" value="TST_Repeat_1"/>
    <property type="match status" value="1"/>
</dbReference>
<dbReference type="PROSITE" id="PS50206">
    <property type="entry name" value="RHODANESE_3"/>
    <property type="match status" value="2"/>
</dbReference>
<feature type="domain" description="Rhodanese" evidence="3">
    <location>
        <begin position="164"/>
        <end position="274"/>
    </location>
</feature>
<name>A0A927GXX7_9BACL</name>
<dbReference type="RefSeq" id="WP_190923620.1">
    <property type="nucleotide sequence ID" value="NZ_JACXJA010000001.1"/>
</dbReference>
<evidence type="ECO:0000313" key="4">
    <source>
        <dbReference type="EMBL" id="MBD2860447.1"/>
    </source>
</evidence>
<reference evidence="4" key="1">
    <citation type="submission" date="2020-09" db="EMBL/GenBank/DDBJ databases">
        <title>A novel bacterium of genus Paenibacillus, isolated from South China Sea.</title>
        <authorList>
            <person name="Huang H."/>
            <person name="Mo K."/>
            <person name="Hu Y."/>
        </authorList>
    </citation>
    <scope>NUCLEOTIDE SEQUENCE</scope>
    <source>
        <strain evidence="4">IB182363</strain>
    </source>
</reference>
<keyword evidence="1" id="KW-0808">Transferase</keyword>
<dbReference type="Gene3D" id="3.40.250.10">
    <property type="entry name" value="Rhodanese-like domain"/>
    <property type="match status" value="2"/>
</dbReference>
<dbReference type="PANTHER" id="PTHR11364:SF27">
    <property type="entry name" value="SULFURTRANSFERASE"/>
    <property type="match status" value="1"/>
</dbReference>
<keyword evidence="2" id="KW-0677">Repeat</keyword>
<dbReference type="PROSITE" id="PS00380">
    <property type="entry name" value="RHODANESE_1"/>
    <property type="match status" value="1"/>
</dbReference>
<dbReference type="GO" id="GO:0004792">
    <property type="term" value="F:thiosulfate-cyanide sulfurtransferase activity"/>
    <property type="evidence" value="ECO:0007669"/>
    <property type="project" value="InterPro"/>
</dbReference>
<comment type="caution">
    <text evidence="4">The sequence shown here is derived from an EMBL/GenBank/DDBJ whole genome shotgun (WGS) entry which is preliminary data.</text>
</comment>
<dbReference type="Pfam" id="PF00581">
    <property type="entry name" value="Rhodanese"/>
    <property type="match status" value="2"/>
</dbReference>
<keyword evidence="5" id="KW-1185">Reference proteome</keyword>
<protein>
    <submittedName>
        <fullName evidence="4">Sulfurtransferase</fullName>
    </submittedName>
</protein>